<keyword evidence="2 3" id="KW-0040">ANK repeat</keyword>
<dbReference type="OrthoDB" id="443991at2759"/>
<feature type="repeat" description="ANK" evidence="3">
    <location>
        <begin position="243"/>
        <end position="275"/>
    </location>
</feature>
<organism evidence="4 6">
    <name type="scientific">Polarella glacialis</name>
    <name type="common">Dinoflagellate</name>
    <dbReference type="NCBI Taxonomy" id="89957"/>
    <lineage>
        <taxon>Eukaryota</taxon>
        <taxon>Sar</taxon>
        <taxon>Alveolata</taxon>
        <taxon>Dinophyceae</taxon>
        <taxon>Suessiales</taxon>
        <taxon>Suessiaceae</taxon>
        <taxon>Polarella</taxon>
    </lineage>
</organism>
<dbReference type="SUPFAM" id="SSF48403">
    <property type="entry name" value="Ankyrin repeat"/>
    <property type="match status" value="1"/>
</dbReference>
<dbReference type="EMBL" id="CAJNNW010035249">
    <property type="protein sequence ID" value="CAE8726606.1"/>
    <property type="molecule type" value="Genomic_DNA"/>
</dbReference>
<evidence type="ECO:0000313" key="4">
    <source>
        <dbReference type="EMBL" id="CAE8612783.1"/>
    </source>
</evidence>
<sequence length="358" mass="37837">MHTLVESFVLKETAERRCSYIELIADGPQSPSVLVDIAWGDSLKDVMSAVECFAEATALRDSSVLFLDAVSYNQHEVKLDLAQDGGLKDGKVGNFRSHEECVSMLFVVGELDGMNRIWRMQGLESAVRFGQPVYLACATGVLAATVPFPGGYSVFGTIDSAMAESLLKTRVGEAGASDQEDKRAILEWFAQGDGVSRFEHRLQRWAAGPILRAAAAADDDAKISAICRVPGLLLGCPSLRGGLGESALHVAAANGASKALRFLLAAGMDPNPGDGFQERPLHYAALAGKVDAAALLLAARADPLCESQFGETALEVAQQSPAGFLCVDTAEVVALLRRVAAQGCDSGDFPTTCSCVVL</sequence>
<dbReference type="AlphaFoldDB" id="A0A813FJ28"/>
<keyword evidence="1" id="KW-0677">Repeat</keyword>
<dbReference type="Gene3D" id="1.25.40.20">
    <property type="entry name" value="Ankyrin repeat-containing domain"/>
    <property type="match status" value="1"/>
</dbReference>
<dbReference type="PROSITE" id="PS50297">
    <property type="entry name" value="ANK_REP_REGION"/>
    <property type="match status" value="1"/>
</dbReference>
<evidence type="ECO:0000256" key="3">
    <source>
        <dbReference type="PROSITE-ProRule" id="PRU00023"/>
    </source>
</evidence>
<protein>
    <submittedName>
        <fullName evidence="4">Uncharacterized protein</fullName>
    </submittedName>
</protein>
<dbReference type="Proteomes" id="UP000654075">
    <property type="component" value="Unassembled WGS sequence"/>
</dbReference>
<dbReference type="EMBL" id="CAJNNV010025160">
    <property type="protein sequence ID" value="CAE8612783.1"/>
    <property type="molecule type" value="Genomic_DNA"/>
</dbReference>
<dbReference type="InterPro" id="IPR050776">
    <property type="entry name" value="Ank_Repeat/CDKN_Inhibitor"/>
</dbReference>
<proteinExistence type="predicted"/>
<dbReference type="SMART" id="SM00248">
    <property type="entry name" value="ANK"/>
    <property type="match status" value="2"/>
</dbReference>
<gene>
    <name evidence="4" type="ORF">PGLA1383_LOCUS30570</name>
    <name evidence="5" type="ORF">PGLA2088_LOCUS44543</name>
</gene>
<comment type="caution">
    <text evidence="4">The sequence shown here is derived from an EMBL/GenBank/DDBJ whole genome shotgun (WGS) entry which is preliminary data.</text>
</comment>
<dbReference type="Pfam" id="PF12796">
    <property type="entry name" value="Ank_2"/>
    <property type="match status" value="1"/>
</dbReference>
<name>A0A813FJ28_POLGL</name>
<dbReference type="PANTHER" id="PTHR24201">
    <property type="entry name" value="ANK_REP_REGION DOMAIN-CONTAINING PROTEIN"/>
    <property type="match status" value="1"/>
</dbReference>
<accession>A0A813FJ28</accession>
<dbReference type="InterPro" id="IPR036770">
    <property type="entry name" value="Ankyrin_rpt-contain_sf"/>
</dbReference>
<evidence type="ECO:0000313" key="6">
    <source>
        <dbReference type="Proteomes" id="UP000654075"/>
    </source>
</evidence>
<reference evidence="4" key="1">
    <citation type="submission" date="2021-02" db="EMBL/GenBank/DDBJ databases">
        <authorList>
            <person name="Dougan E. K."/>
            <person name="Rhodes N."/>
            <person name="Thang M."/>
            <person name="Chan C."/>
        </authorList>
    </citation>
    <scope>NUCLEOTIDE SEQUENCE</scope>
</reference>
<dbReference type="InterPro" id="IPR002110">
    <property type="entry name" value="Ankyrin_rpt"/>
</dbReference>
<dbReference type="PROSITE" id="PS50088">
    <property type="entry name" value="ANK_REPEAT"/>
    <property type="match status" value="1"/>
</dbReference>
<dbReference type="Proteomes" id="UP000626109">
    <property type="component" value="Unassembled WGS sequence"/>
</dbReference>
<evidence type="ECO:0000256" key="1">
    <source>
        <dbReference type="ARBA" id="ARBA00022737"/>
    </source>
</evidence>
<evidence type="ECO:0000256" key="2">
    <source>
        <dbReference type="ARBA" id="ARBA00023043"/>
    </source>
</evidence>
<evidence type="ECO:0000313" key="5">
    <source>
        <dbReference type="EMBL" id="CAE8726606.1"/>
    </source>
</evidence>
<keyword evidence="6" id="KW-1185">Reference proteome</keyword>